<keyword evidence="2" id="KW-0805">Transcription regulation</keyword>
<dbReference type="EMBL" id="SBIP01000001">
    <property type="protein sequence ID" value="RWX81749.1"/>
    <property type="molecule type" value="Genomic_DNA"/>
</dbReference>
<dbReference type="InterPro" id="IPR001387">
    <property type="entry name" value="Cro/C1-type_HTH"/>
</dbReference>
<dbReference type="Proteomes" id="UP000287687">
    <property type="component" value="Unassembled WGS sequence"/>
</dbReference>
<dbReference type="GO" id="GO:0003677">
    <property type="term" value="F:DNA binding"/>
    <property type="evidence" value="ECO:0007669"/>
    <property type="project" value="UniProtKB-KW"/>
</dbReference>
<proteinExistence type="inferred from homology"/>
<evidence type="ECO:0000313" key="7">
    <source>
        <dbReference type="Proteomes" id="UP000287687"/>
    </source>
</evidence>
<dbReference type="AlphaFoldDB" id="A0A444LN26"/>
<dbReference type="Pfam" id="PF01381">
    <property type="entry name" value="HTH_3"/>
    <property type="match status" value="1"/>
</dbReference>
<accession>A0A444LN26</accession>
<sequence>MAERATYLGPRIRRLRRDMGLTQADMANDLEISPSYIALMERNQRPVTAEILLRLAKAYKIDFSDFHEGSGPDAAARLQAVLRDPLLADIEFGPLEVADVAYSFPGFAEALLRLHTAYKEEQFALADRRQDMGDEGPVSSSDPVAAIRSFLAARRNCFPLLDTASERLAVRVGEAGGLAAYLKQHHNLRVRRLPAEVMAGSVRRLDWHRKDLLLDETLDFASQSFQLAQQLAYLEFAEQLDAVVEEGKFDSDNARRLAHRSLAAYCAAALLMPYAAFAKAVEARHYDIELLSRQFGTSFEQTAHRMTTLQKPGQERIPFFFIRVDTAGNVSKRLNSGSFPFARHGGGCPLWTIHQVFQTPGQVVPQWLELPEGQRYFSIARTVRSGGGGFGAPGVERAIALVCEANQADRLVYSRGHPQVPTPIGIACRLCHRVACTARSEPPIGRQILSDNYRRTEAPFGFSDA</sequence>
<dbReference type="GO" id="GO:0005829">
    <property type="term" value="C:cytosol"/>
    <property type="evidence" value="ECO:0007669"/>
    <property type="project" value="TreeGrafter"/>
</dbReference>
<dbReference type="PANTHER" id="PTHR46797:SF23">
    <property type="entry name" value="HTH-TYPE TRANSCRIPTIONAL REGULATOR SUTR"/>
    <property type="match status" value="1"/>
</dbReference>
<evidence type="ECO:0000313" key="6">
    <source>
        <dbReference type="EMBL" id="RWX81749.1"/>
    </source>
</evidence>
<comment type="caution">
    <text evidence="6">The sequence shown here is derived from an EMBL/GenBank/DDBJ whole genome shotgun (WGS) entry which is preliminary data.</text>
</comment>
<dbReference type="Pfam" id="PF09856">
    <property type="entry name" value="ScfRs"/>
    <property type="match status" value="1"/>
</dbReference>
<dbReference type="InterPro" id="IPR018653">
    <property type="entry name" value="ScfR_C"/>
</dbReference>
<dbReference type="PROSITE" id="PS50943">
    <property type="entry name" value="HTH_CROC1"/>
    <property type="match status" value="1"/>
</dbReference>
<dbReference type="Gene3D" id="1.10.260.40">
    <property type="entry name" value="lambda repressor-like DNA-binding domains"/>
    <property type="match status" value="1"/>
</dbReference>
<comment type="similarity">
    <text evidence="1">Belongs to the short-chain fatty acyl-CoA assimilation regulator (ScfR) family.</text>
</comment>
<dbReference type="OrthoDB" id="1123084at2"/>
<evidence type="ECO:0000256" key="3">
    <source>
        <dbReference type="ARBA" id="ARBA00023125"/>
    </source>
</evidence>
<reference evidence="6 7" key="1">
    <citation type="submission" date="2019-01" db="EMBL/GenBank/DDBJ databases">
        <title>The draft genome of Rhizobium sp. 24NR.</title>
        <authorList>
            <person name="Liu L."/>
            <person name="Liang L."/>
            <person name="Shi S."/>
            <person name="Xu L."/>
            <person name="Wang X."/>
            <person name="Li L."/>
            <person name="Zhang X."/>
        </authorList>
    </citation>
    <scope>NUCLEOTIDE SEQUENCE [LARGE SCALE GENOMIC DNA]</scope>
    <source>
        <strain evidence="6 7">24NR</strain>
    </source>
</reference>
<dbReference type="SMART" id="SM00530">
    <property type="entry name" value="HTH_XRE"/>
    <property type="match status" value="1"/>
</dbReference>
<dbReference type="PIRSF" id="PIRSF019251">
    <property type="entry name" value="Rv0465c"/>
    <property type="match status" value="1"/>
</dbReference>
<evidence type="ECO:0000259" key="5">
    <source>
        <dbReference type="PROSITE" id="PS50943"/>
    </source>
</evidence>
<dbReference type="RefSeq" id="WP_128441910.1">
    <property type="nucleotide sequence ID" value="NZ_SBIP01000001.1"/>
</dbReference>
<organism evidence="6 7">
    <name type="scientific">Neorhizobium lilium</name>
    <dbReference type="NCBI Taxonomy" id="2503024"/>
    <lineage>
        <taxon>Bacteria</taxon>
        <taxon>Pseudomonadati</taxon>
        <taxon>Pseudomonadota</taxon>
        <taxon>Alphaproteobacteria</taxon>
        <taxon>Hyphomicrobiales</taxon>
        <taxon>Rhizobiaceae</taxon>
        <taxon>Rhizobium/Agrobacterium group</taxon>
        <taxon>Neorhizobium</taxon>
    </lineage>
</organism>
<name>A0A444LN26_9HYPH</name>
<dbReference type="InterPro" id="IPR010982">
    <property type="entry name" value="Lambda_DNA-bd_dom_sf"/>
</dbReference>
<dbReference type="InterPro" id="IPR026281">
    <property type="entry name" value="HTH_RamB"/>
</dbReference>
<evidence type="ECO:0000256" key="2">
    <source>
        <dbReference type="ARBA" id="ARBA00023015"/>
    </source>
</evidence>
<evidence type="ECO:0000256" key="1">
    <source>
        <dbReference type="ARBA" id="ARBA00007227"/>
    </source>
</evidence>
<feature type="domain" description="HTH cro/C1-type" evidence="5">
    <location>
        <begin position="12"/>
        <end position="66"/>
    </location>
</feature>
<keyword evidence="3" id="KW-0238">DNA-binding</keyword>
<dbReference type="Pfam" id="PF06114">
    <property type="entry name" value="Peptidase_M78"/>
    <property type="match status" value="1"/>
</dbReference>
<dbReference type="CDD" id="cd00093">
    <property type="entry name" value="HTH_XRE"/>
    <property type="match status" value="1"/>
</dbReference>
<dbReference type="GO" id="GO:0003700">
    <property type="term" value="F:DNA-binding transcription factor activity"/>
    <property type="evidence" value="ECO:0007669"/>
    <property type="project" value="TreeGrafter"/>
</dbReference>
<dbReference type="PANTHER" id="PTHR46797">
    <property type="entry name" value="HTH-TYPE TRANSCRIPTIONAL REGULATOR"/>
    <property type="match status" value="1"/>
</dbReference>
<protein>
    <submittedName>
        <fullName evidence="6">XRE family transcriptional regulator</fullName>
    </submittedName>
</protein>
<keyword evidence="7" id="KW-1185">Reference proteome</keyword>
<dbReference type="InterPro" id="IPR010359">
    <property type="entry name" value="IrrE_HExxH"/>
</dbReference>
<gene>
    <name evidence="6" type="ORF">EPK99_05715</name>
</gene>
<dbReference type="SUPFAM" id="SSF47413">
    <property type="entry name" value="lambda repressor-like DNA-binding domains"/>
    <property type="match status" value="1"/>
</dbReference>
<dbReference type="InterPro" id="IPR050807">
    <property type="entry name" value="TransReg_Diox_bact_type"/>
</dbReference>
<evidence type="ECO:0000256" key="4">
    <source>
        <dbReference type="ARBA" id="ARBA00023163"/>
    </source>
</evidence>
<keyword evidence="4" id="KW-0804">Transcription</keyword>